<proteinExistence type="predicted"/>
<name>A0A6N2C576_SOLCI</name>
<evidence type="ECO:0000259" key="1">
    <source>
        <dbReference type="Pfam" id="PF12726"/>
    </source>
</evidence>
<gene>
    <name evidence="2" type="ORF">EJD97_001838</name>
</gene>
<dbReference type="InterPro" id="IPR024481">
    <property type="entry name" value="Helicase_Sen1_N"/>
</dbReference>
<reference evidence="2" key="1">
    <citation type="submission" date="2019-05" db="EMBL/GenBank/DDBJ databases">
        <title>The de novo reference genome and transcriptome assemblies of the wild tomato species Solanum chilense.</title>
        <authorList>
            <person name="Stam R."/>
            <person name="Nosenko T."/>
            <person name="Hoerger A.C."/>
            <person name="Stephan W."/>
            <person name="Seidel M.A."/>
            <person name="Kuhn J.M.M."/>
            <person name="Haberer G."/>
            <person name="Tellier A."/>
        </authorList>
    </citation>
    <scope>NUCLEOTIDE SEQUENCE</scope>
    <source>
        <tissue evidence="2">Mature leaves</tissue>
    </source>
</reference>
<organism evidence="2">
    <name type="scientific">Solanum chilense</name>
    <name type="common">Tomato</name>
    <name type="synonym">Lycopersicon chilense</name>
    <dbReference type="NCBI Taxonomy" id="4083"/>
    <lineage>
        <taxon>Eukaryota</taxon>
        <taxon>Viridiplantae</taxon>
        <taxon>Streptophyta</taxon>
        <taxon>Embryophyta</taxon>
        <taxon>Tracheophyta</taxon>
        <taxon>Spermatophyta</taxon>
        <taxon>Magnoliopsida</taxon>
        <taxon>eudicotyledons</taxon>
        <taxon>Gunneridae</taxon>
        <taxon>Pentapetalae</taxon>
        <taxon>asterids</taxon>
        <taxon>lamiids</taxon>
        <taxon>Solanales</taxon>
        <taxon>Solanaceae</taxon>
        <taxon>Solanoideae</taxon>
        <taxon>Solaneae</taxon>
        <taxon>Solanum</taxon>
        <taxon>Solanum subgen. Lycopersicon</taxon>
    </lineage>
</organism>
<dbReference type="AlphaFoldDB" id="A0A6N2C576"/>
<comment type="caution">
    <text evidence="2">The sequence shown here is derived from an EMBL/GenBank/DDBJ whole genome shotgun (WGS) entry which is preliminary data.</text>
</comment>
<sequence>MVTRRELLDRWRGIEEEDEDDDIASVDPLKRHRFRQLKEEWFSDAFNYLIFMPHENHIWCGSWELMGPLLETFYNYNKDDRTDSPLKLLHDRTSREMRLCTQCICQYHQAQELYSTEYDPTSIGPLLEVLRTLDEERITQHLKDINNRIRCGDYDIVHGSGEIVGVMFEVLMFPILLDDSYLASEFETFIDTIDKTHELTLGGHQQYPGVYALLFHKGRRARSIGLRLAGRMSKLRQSAELDALQHLLKKYISYLAADVSPLSTPNLRPRVELDRVTVWLGIKALLGFLEPPAFEEGILDRYPIFLSVVLNHISDDSPEFSYAVNCLRLLFEMLGYKLWLKTSLSPSVMRNTLLGQCFHTRNEKSHKEIFDLFLPFLQSLEALQDGEHEKQRRNLLYFLLHQATVSSNFSLLMRKKACQIALLIVHRGYTMNPPSPPYECAHMWGPSLVSSLKDSSLHSSLRQPAFDAIQAIIVSDASALVTSILKYQLATSGERCLPLQLDEEEDRGNLFGCDFEENDVSCWNEFSSQADITSALCGDWMCIPMLWFEVLVETDPLILPVSFVKSVFWALSRLPFLESDNEFGMTPSASHWLRNCGSDVSHVFSWKVPSGSNDGGEGVESKNSIRVSTKCMPLIRLFKRSTAHFIIRMEQGELRKQWTWEPMMSDSLILLLVDPNDNARHVGRCILEQVSNTRGLTSGLQFLCSMPSSLSATTTGLRHALKLVRSNSGITLFEC</sequence>
<dbReference type="Pfam" id="PF12726">
    <property type="entry name" value="SEN1_N"/>
    <property type="match status" value="1"/>
</dbReference>
<protein>
    <recommendedName>
        <fullName evidence="1">Helicase Sen1 N-terminal domain-containing protein</fullName>
    </recommendedName>
</protein>
<accession>A0A6N2C576</accession>
<feature type="domain" description="Helicase Sen1 N-terminal" evidence="1">
    <location>
        <begin position="91"/>
        <end position="423"/>
    </location>
</feature>
<evidence type="ECO:0000313" key="2">
    <source>
        <dbReference type="EMBL" id="TMW99863.1"/>
    </source>
</evidence>
<dbReference type="EMBL" id="RXGB01001204">
    <property type="protein sequence ID" value="TMW99863.1"/>
    <property type="molecule type" value="Genomic_DNA"/>
</dbReference>